<evidence type="ECO:0000313" key="1">
    <source>
        <dbReference type="EMBL" id="KAK3577941.1"/>
    </source>
</evidence>
<reference evidence="1" key="3">
    <citation type="submission" date="2023-05" db="EMBL/GenBank/DDBJ databases">
        <authorList>
            <person name="Smith C.H."/>
        </authorList>
    </citation>
    <scope>NUCLEOTIDE SEQUENCE</scope>
    <source>
        <strain evidence="1">CHS0354</strain>
        <tissue evidence="1">Mantle</tissue>
    </source>
</reference>
<dbReference type="EMBL" id="JAEAOA010001269">
    <property type="protein sequence ID" value="KAK3577941.1"/>
    <property type="molecule type" value="Genomic_DNA"/>
</dbReference>
<dbReference type="AlphaFoldDB" id="A0AAE0RR04"/>
<comment type="caution">
    <text evidence="1">The sequence shown here is derived from an EMBL/GenBank/DDBJ whole genome shotgun (WGS) entry which is preliminary data.</text>
</comment>
<dbReference type="Proteomes" id="UP001195483">
    <property type="component" value="Unassembled WGS sequence"/>
</dbReference>
<gene>
    <name evidence="1" type="ORF">CHS0354_020819</name>
</gene>
<protein>
    <submittedName>
        <fullName evidence="1">Uncharacterized protein</fullName>
    </submittedName>
</protein>
<reference evidence="1" key="1">
    <citation type="journal article" date="2021" name="Genome Biol. Evol.">
        <title>A High-Quality Reference Genome for a Parasitic Bivalve with Doubly Uniparental Inheritance (Bivalvia: Unionida).</title>
        <authorList>
            <person name="Smith C.H."/>
        </authorList>
    </citation>
    <scope>NUCLEOTIDE SEQUENCE</scope>
    <source>
        <strain evidence="1">CHS0354</strain>
    </source>
</reference>
<sequence length="104" mass="12561">MALAERLSMLKVYYDVGKLLKTTNVHELIQNYKNRKVGIRRQENSLYLVAETWFSGDKIVQDRVAGFKRSPEILRKTKFIPPWSYKDRQLRFLYHRYNHVVERT</sequence>
<proteinExistence type="predicted"/>
<accession>A0AAE0RR04</accession>
<reference evidence="1" key="2">
    <citation type="journal article" date="2021" name="Genome Biol. Evol.">
        <title>Developing a high-quality reference genome for a parasitic bivalve with doubly uniparental inheritance (Bivalvia: Unionida).</title>
        <authorList>
            <person name="Smith C.H."/>
        </authorList>
    </citation>
    <scope>NUCLEOTIDE SEQUENCE</scope>
    <source>
        <strain evidence="1">CHS0354</strain>
        <tissue evidence="1">Mantle</tissue>
    </source>
</reference>
<name>A0AAE0RR04_9BIVA</name>
<organism evidence="1 2">
    <name type="scientific">Potamilus streckersoni</name>
    <dbReference type="NCBI Taxonomy" id="2493646"/>
    <lineage>
        <taxon>Eukaryota</taxon>
        <taxon>Metazoa</taxon>
        <taxon>Spiralia</taxon>
        <taxon>Lophotrochozoa</taxon>
        <taxon>Mollusca</taxon>
        <taxon>Bivalvia</taxon>
        <taxon>Autobranchia</taxon>
        <taxon>Heteroconchia</taxon>
        <taxon>Palaeoheterodonta</taxon>
        <taxon>Unionida</taxon>
        <taxon>Unionoidea</taxon>
        <taxon>Unionidae</taxon>
        <taxon>Ambleminae</taxon>
        <taxon>Lampsilini</taxon>
        <taxon>Potamilus</taxon>
    </lineage>
</organism>
<feature type="non-terminal residue" evidence="1">
    <location>
        <position position="1"/>
    </location>
</feature>
<keyword evidence="2" id="KW-1185">Reference proteome</keyword>
<evidence type="ECO:0000313" key="2">
    <source>
        <dbReference type="Proteomes" id="UP001195483"/>
    </source>
</evidence>